<organism evidence="3 4">
    <name type="scientific">Glonium stellatum</name>
    <dbReference type="NCBI Taxonomy" id="574774"/>
    <lineage>
        <taxon>Eukaryota</taxon>
        <taxon>Fungi</taxon>
        <taxon>Dikarya</taxon>
        <taxon>Ascomycota</taxon>
        <taxon>Pezizomycotina</taxon>
        <taxon>Dothideomycetes</taxon>
        <taxon>Pleosporomycetidae</taxon>
        <taxon>Gloniales</taxon>
        <taxon>Gloniaceae</taxon>
        <taxon>Glonium</taxon>
    </lineage>
</organism>
<evidence type="ECO:0000256" key="2">
    <source>
        <dbReference type="SAM" id="Phobius"/>
    </source>
</evidence>
<evidence type="ECO:0000313" key="3">
    <source>
        <dbReference type="EMBL" id="OCL12870.1"/>
    </source>
</evidence>
<reference evidence="3 4" key="1">
    <citation type="journal article" date="2016" name="Nat. Commun.">
        <title>Ectomycorrhizal ecology is imprinted in the genome of the dominant symbiotic fungus Cenococcum geophilum.</title>
        <authorList>
            <consortium name="DOE Joint Genome Institute"/>
            <person name="Peter M."/>
            <person name="Kohler A."/>
            <person name="Ohm R.A."/>
            <person name="Kuo A."/>
            <person name="Krutzmann J."/>
            <person name="Morin E."/>
            <person name="Arend M."/>
            <person name="Barry K.W."/>
            <person name="Binder M."/>
            <person name="Choi C."/>
            <person name="Clum A."/>
            <person name="Copeland A."/>
            <person name="Grisel N."/>
            <person name="Haridas S."/>
            <person name="Kipfer T."/>
            <person name="LaButti K."/>
            <person name="Lindquist E."/>
            <person name="Lipzen A."/>
            <person name="Maire R."/>
            <person name="Meier B."/>
            <person name="Mihaltcheva S."/>
            <person name="Molinier V."/>
            <person name="Murat C."/>
            <person name="Poggeler S."/>
            <person name="Quandt C.A."/>
            <person name="Sperisen C."/>
            <person name="Tritt A."/>
            <person name="Tisserant E."/>
            <person name="Crous P.W."/>
            <person name="Henrissat B."/>
            <person name="Nehls U."/>
            <person name="Egli S."/>
            <person name="Spatafora J.W."/>
            <person name="Grigoriev I.V."/>
            <person name="Martin F.M."/>
        </authorList>
    </citation>
    <scope>NUCLEOTIDE SEQUENCE [LARGE SCALE GENOMIC DNA]</scope>
    <source>
        <strain evidence="3 4">CBS 207.34</strain>
    </source>
</reference>
<keyword evidence="4" id="KW-1185">Reference proteome</keyword>
<protein>
    <submittedName>
        <fullName evidence="3">Uncharacterized protein</fullName>
    </submittedName>
</protein>
<dbReference type="AlphaFoldDB" id="A0A8E2F9Q5"/>
<dbReference type="EMBL" id="KV748818">
    <property type="protein sequence ID" value="OCL12870.1"/>
    <property type="molecule type" value="Genomic_DNA"/>
</dbReference>
<proteinExistence type="predicted"/>
<name>A0A8E2F9Q5_9PEZI</name>
<evidence type="ECO:0000313" key="4">
    <source>
        <dbReference type="Proteomes" id="UP000250140"/>
    </source>
</evidence>
<feature type="transmembrane region" description="Helical" evidence="2">
    <location>
        <begin position="83"/>
        <end position="108"/>
    </location>
</feature>
<accession>A0A8E2F9Q5</accession>
<keyword evidence="2" id="KW-0812">Transmembrane</keyword>
<gene>
    <name evidence="3" type="ORF">AOQ84DRAFT_385807</name>
</gene>
<dbReference type="Proteomes" id="UP000250140">
    <property type="component" value="Unassembled WGS sequence"/>
</dbReference>
<evidence type="ECO:0000256" key="1">
    <source>
        <dbReference type="SAM" id="MobiDB-lite"/>
    </source>
</evidence>
<sequence>MVVGLGGQRRHLPRSPSLFLAQGWCWSLLLMVQDKKTQANKQTFSVSPLSLTNTQWRPETTARRETRASTPQHGPRCTEYHTAAILSLLLLPTTLVTSCTACFLLWWAG</sequence>
<feature type="region of interest" description="Disordered" evidence="1">
    <location>
        <begin position="55"/>
        <end position="75"/>
    </location>
</feature>
<keyword evidence="2" id="KW-0472">Membrane</keyword>
<keyword evidence="2" id="KW-1133">Transmembrane helix</keyword>